<dbReference type="Proteomes" id="UP001560045">
    <property type="component" value="Unassembled WGS sequence"/>
</dbReference>
<evidence type="ECO:0000313" key="2">
    <source>
        <dbReference type="EMBL" id="MEX5720883.1"/>
    </source>
</evidence>
<dbReference type="InterPro" id="IPR025736">
    <property type="entry name" value="PucR_C-HTH_dom"/>
</dbReference>
<name>A0ABV3XJW4_9ACTN</name>
<protein>
    <submittedName>
        <fullName evidence="2">PucR family transcriptional regulator</fullName>
    </submittedName>
</protein>
<organism evidence="2 3">
    <name type="scientific">Geodermatophilus maliterrae</name>
    <dbReference type="NCBI Taxonomy" id="3162531"/>
    <lineage>
        <taxon>Bacteria</taxon>
        <taxon>Bacillati</taxon>
        <taxon>Actinomycetota</taxon>
        <taxon>Actinomycetes</taxon>
        <taxon>Geodermatophilales</taxon>
        <taxon>Geodermatophilaceae</taxon>
        <taxon>Geodermatophilus</taxon>
    </lineage>
</organism>
<evidence type="ECO:0000313" key="3">
    <source>
        <dbReference type="Proteomes" id="UP001560045"/>
    </source>
</evidence>
<dbReference type="Gene3D" id="1.10.10.2840">
    <property type="entry name" value="PucR C-terminal helix-turn-helix domain"/>
    <property type="match status" value="1"/>
</dbReference>
<dbReference type="PANTHER" id="PTHR33744">
    <property type="entry name" value="CARBOHYDRATE DIACID REGULATOR"/>
    <property type="match status" value="1"/>
</dbReference>
<feature type="non-terminal residue" evidence="2">
    <location>
        <position position="1"/>
    </location>
</feature>
<dbReference type="EMBL" id="JBFNXQ010000093">
    <property type="protein sequence ID" value="MEX5720883.1"/>
    <property type="molecule type" value="Genomic_DNA"/>
</dbReference>
<dbReference type="PANTHER" id="PTHR33744:SF1">
    <property type="entry name" value="DNA-BINDING TRANSCRIPTIONAL ACTIVATOR ADER"/>
    <property type="match status" value="1"/>
</dbReference>
<dbReference type="InterPro" id="IPR042070">
    <property type="entry name" value="PucR_C-HTH_sf"/>
</dbReference>
<keyword evidence="3" id="KW-1185">Reference proteome</keyword>
<sequence length="123" mass="13123">TLEALGRAGQSADAGELGFVGLLVGEGRDVPGFVTATLAPVLEYDARRGTDLVATLRAWFDTGGSPARAAEVLNVHVNTVTQRLDRVGRLLGRDWSVPERALEVQLALRLHRLTAVGDRPVSP</sequence>
<gene>
    <name evidence="2" type="ORF">ABQ292_21220</name>
</gene>
<comment type="caution">
    <text evidence="2">The sequence shown here is derived from an EMBL/GenBank/DDBJ whole genome shotgun (WGS) entry which is preliminary data.</text>
</comment>
<reference evidence="2 3" key="1">
    <citation type="submission" date="2024-06" db="EMBL/GenBank/DDBJ databases">
        <title>Draft genome sequence of Geodermatophilus badlandi, a novel member of the Geodermatophilaceae isolated from badland sedimentary rocks in the Red desert, Wyoming, USA.</title>
        <authorList>
            <person name="Ben Tekaya S."/>
            <person name="Nouioui I."/>
            <person name="Flores G.M."/>
            <person name="Shaal M.N."/>
            <person name="Bredoire F."/>
            <person name="Basile F."/>
            <person name="Van Diepen L."/>
            <person name="Ward N.L."/>
        </authorList>
    </citation>
    <scope>NUCLEOTIDE SEQUENCE [LARGE SCALE GENOMIC DNA]</scope>
    <source>
        <strain evidence="2 3">WL48A</strain>
    </source>
</reference>
<accession>A0ABV3XJW4</accession>
<feature type="domain" description="PucR C-terminal helix-turn-helix" evidence="1">
    <location>
        <begin position="52"/>
        <end position="110"/>
    </location>
</feature>
<dbReference type="InterPro" id="IPR051448">
    <property type="entry name" value="CdaR-like_regulators"/>
</dbReference>
<dbReference type="RefSeq" id="WP_369209701.1">
    <property type="nucleotide sequence ID" value="NZ_JBFNXQ010000093.1"/>
</dbReference>
<evidence type="ECO:0000259" key="1">
    <source>
        <dbReference type="Pfam" id="PF13556"/>
    </source>
</evidence>
<dbReference type="Pfam" id="PF13556">
    <property type="entry name" value="HTH_30"/>
    <property type="match status" value="1"/>
</dbReference>
<proteinExistence type="predicted"/>